<keyword evidence="3" id="KW-1185">Reference proteome</keyword>
<evidence type="ECO:0000313" key="2">
    <source>
        <dbReference type="EMBL" id="KAK8015591.1"/>
    </source>
</evidence>
<gene>
    <name evidence="2" type="ORF">PG991_008479</name>
</gene>
<feature type="region of interest" description="Disordered" evidence="1">
    <location>
        <begin position="304"/>
        <end position="338"/>
    </location>
</feature>
<name>A0ABR1RLW0_9PEZI</name>
<organism evidence="2 3">
    <name type="scientific">Apiospora marii</name>
    <dbReference type="NCBI Taxonomy" id="335849"/>
    <lineage>
        <taxon>Eukaryota</taxon>
        <taxon>Fungi</taxon>
        <taxon>Dikarya</taxon>
        <taxon>Ascomycota</taxon>
        <taxon>Pezizomycotina</taxon>
        <taxon>Sordariomycetes</taxon>
        <taxon>Xylariomycetidae</taxon>
        <taxon>Amphisphaeriales</taxon>
        <taxon>Apiosporaceae</taxon>
        <taxon>Apiospora</taxon>
    </lineage>
</organism>
<feature type="compositionally biased region" description="Low complexity" evidence="1">
    <location>
        <begin position="314"/>
        <end position="328"/>
    </location>
</feature>
<evidence type="ECO:0000313" key="3">
    <source>
        <dbReference type="Proteomes" id="UP001396898"/>
    </source>
</evidence>
<sequence length="348" mass="37864">MEFLPTVIVNGKPIDRAQISARFPQLVTISETDFLTWVAGLPKSDPTGILARAGRLTHEYVTWAIDAVLWDYIYDASESTKAELKTRYRKLFPEPDQSTGTSEPWTHLSLQYMAEEAIRRVSQLSDVETERQSAPSGQPVISALVSVPRAAAQEAQPGTASPQAAQVQAQARRQFILTSYLLSEVSKGRSEEEAKEYFPTAVASCEGQVVAVIKGLPQSNGIQRVALNGRLSQAYVTWLADLLLARKIFQPDDTSVKKFRAAYGGRFPQPDPLVGPFSDSLTWALTDTKEPDDADALLNTNVELEGESAPPSQPADSVSASVQPAVVQETPSVATPAQPAQALLPRFL</sequence>
<protein>
    <submittedName>
        <fullName evidence="2">Uncharacterized protein</fullName>
    </submittedName>
</protein>
<evidence type="ECO:0000256" key="1">
    <source>
        <dbReference type="SAM" id="MobiDB-lite"/>
    </source>
</evidence>
<reference evidence="2 3" key="1">
    <citation type="submission" date="2023-01" db="EMBL/GenBank/DDBJ databases">
        <title>Analysis of 21 Apiospora genomes using comparative genomics revels a genus with tremendous synthesis potential of carbohydrate active enzymes and secondary metabolites.</title>
        <authorList>
            <person name="Sorensen T."/>
        </authorList>
    </citation>
    <scope>NUCLEOTIDE SEQUENCE [LARGE SCALE GENOMIC DNA]</scope>
    <source>
        <strain evidence="2 3">CBS 20057</strain>
    </source>
</reference>
<proteinExistence type="predicted"/>
<accession>A0ABR1RLW0</accession>
<dbReference type="EMBL" id="JAQQWI010000012">
    <property type="protein sequence ID" value="KAK8015591.1"/>
    <property type="molecule type" value="Genomic_DNA"/>
</dbReference>
<dbReference type="Proteomes" id="UP001396898">
    <property type="component" value="Unassembled WGS sequence"/>
</dbReference>
<comment type="caution">
    <text evidence="2">The sequence shown here is derived from an EMBL/GenBank/DDBJ whole genome shotgun (WGS) entry which is preliminary data.</text>
</comment>